<feature type="compositionally biased region" description="Acidic residues" evidence="1">
    <location>
        <begin position="227"/>
        <end position="240"/>
    </location>
</feature>
<feature type="region of interest" description="Disordered" evidence="1">
    <location>
        <begin position="64"/>
        <end position="263"/>
    </location>
</feature>
<feature type="compositionally biased region" description="Low complexity" evidence="1">
    <location>
        <begin position="129"/>
        <end position="144"/>
    </location>
</feature>
<gene>
    <name evidence="2" type="ORF">I7412_26405</name>
</gene>
<evidence type="ECO:0000313" key="2">
    <source>
        <dbReference type="EMBL" id="MBL7630629.1"/>
    </source>
</evidence>
<protein>
    <submittedName>
        <fullName evidence="2">Winged helix-turn-helix domain-containing protein</fullName>
    </submittedName>
</protein>
<organism evidence="2 3">
    <name type="scientific">Frankia nepalensis</name>
    <dbReference type="NCBI Taxonomy" id="1836974"/>
    <lineage>
        <taxon>Bacteria</taxon>
        <taxon>Bacillati</taxon>
        <taxon>Actinomycetota</taxon>
        <taxon>Actinomycetes</taxon>
        <taxon>Frankiales</taxon>
        <taxon>Frankiaceae</taxon>
        <taxon>Frankia</taxon>
    </lineage>
</organism>
<evidence type="ECO:0000256" key="1">
    <source>
        <dbReference type="SAM" id="MobiDB-lite"/>
    </source>
</evidence>
<name>A0A937UP96_9ACTN</name>
<dbReference type="EMBL" id="JAEACQ010000252">
    <property type="protein sequence ID" value="MBL7630629.1"/>
    <property type="molecule type" value="Genomic_DNA"/>
</dbReference>
<dbReference type="RefSeq" id="WP_203001073.1">
    <property type="nucleotide sequence ID" value="NZ_JADWYU010000084.1"/>
</dbReference>
<dbReference type="AlphaFoldDB" id="A0A937UP96"/>
<keyword evidence="3" id="KW-1185">Reference proteome</keyword>
<accession>A0A937UP96</accession>
<evidence type="ECO:0000313" key="3">
    <source>
        <dbReference type="Proteomes" id="UP000604475"/>
    </source>
</evidence>
<sequence length="263" mass="26431">MATVADRILGHLAGVPAGLDDGRLAEAIGASRSSVNNACRKLAEQGRLVRAVGADGKILNMVGSGSAPAEGGSVAAAEPATPEPELPVASVAEPADEPAVVPEIPAARSGPDDVPGIPAARLPGDDEIAAAAEPVAEPEPVVAEAEPEPVEPVEPEAEPEPVVAEAEPEPVAEAEPVAAEPEPEAEAVVEPEPAGAVADGEVTDAEVTDAEVAEGELVEPAPAAAEAADDSDIVDAETSAEPDPSASPSGPRRPWWRRLLPLR</sequence>
<reference evidence="2" key="1">
    <citation type="submission" date="2020-12" db="EMBL/GenBank/DDBJ databases">
        <title>Genomic characterization of non-nitrogen-fixing Frankia strains.</title>
        <authorList>
            <person name="Carlos-Shanley C."/>
            <person name="Guerra T."/>
            <person name="Hahn D."/>
        </authorList>
    </citation>
    <scope>NUCLEOTIDE SEQUENCE</scope>
    <source>
        <strain evidence="2">CN6</strain>
    </source>
</reference>
<feature type="compositionally biased region" description="Acidic residues" evidence="1">
    <location>
        <begin position="145"/>
        <end position="159"/>
    </location>
</feature>
<feature type="compositionally biased region" description="Acidic residues" evidence="1">
    <location>
        <begin position="201"/>
        <end position="217"/>
    </location>
</feature>
<dbReference type="Proteomes" id="UP000604475">
    <property type="component" value="Unassembled WGS sequence"/>
</dbReference>
<comment type="caution">
    <text evidence="2">The sequence shown here is derived from an EMBL/GenBank/DDBJ whole genome shotgun (WGS) entry which is preliminary data.</text>
</comment>
<proteinExistence type="predicted"/>